<dbReference type="GO" id="GO:0009421">
    <property type="term" value="C:bacterial-type flagellum filament cap"/>
    <property type="evidence" value="ECO:0007669"/>
    <property type="project" value="InterPro"/>
</dbReference>
<dbReference type="GO" id="GO:0007155">
    <property type="term" value="P:cell adhesion"/>
    <property type="evidence" value="ECO:0007669"/>
    <property type="project" value="InterPro"/>
</dbReference>
<dbReference type="AlphaFoldDB" id="A0A845QYK1"/>
<keyword evidence="8" id="KW-0966">Cell projection</keyword>
<evidence type="ECO:0000259" key="6">
    <source>
        <dbReference type="Pfam" id="PF02465"/>
    </source>
</evidence>
<keyword evidence="8" id="KW-0282">Flagellum</keyword>
<keyword evidence="5" id="KW-0964">Secreted</keyword>
<dbReference type="InterPro" id="IPR003481">
    <property type="entry name" value="FliD_N"/>
</dbReference>
<dbReference type="Proteomes" id="UP000467132">
    <property type="component" value="Unassembled WGS sequence"/>
</dbReference>
<evidence type="ECO:0000256" key="1">
    <source>
        <dbReference type="ARBA" id="ARBA00009764"/>
    </source>
</evidence>
<gene>
    <name evidence="8" type="ORF">D3Z33_10925</name>
</gene>
<comment type="caution">
    <text evidence="8">The sequence shown here is derived from an EMBL/GenBank/DDBJ whole genome shotgun (WGS) entry which is preliminary data.</text>
</comment>
<evidence type="ECO:0000256" key="5">
    <source>
        <dbReference type="RuleBase" id="RU362066"/>
    </source>
</evidence>
<dbReference type="InterPro" id="IPR010809">
    <property type="entry name" value="FliD_C"/>
</dbReference>
<comment type="function">
    <text evidence="5">Required for morphogenesis and for the elongation of the flagellar filament by facilitating polymerization of the flagellin monomers at the tip of growing filament. Forms a capping structure, which prevents flagellin subunits (transported through the central channel of the flagellum) from leaking out without polymerization at the distal end.</text>
</comment>
<protein>
    <recommendedName>
        <fullName evidence="5">Flagellar hook-associated protein 2</fullName>
        <shortName evidence="5">HAP2</shortName>
    </recommendedName>
    <alternativeName>
        <fullName evidence="5">Flagellar cap protein</fullName>
    </alternativeName>
</protein>
<sequence length="816" mass="90380">MSDLLRITGMASGLDTEAMIDKLMKAERITVDKVGQEKTYIEWKRDAYRDIANVLRGFQDEYFNLLKPENNFTSTSAFGTFDSSVTLNGVDTNAISINPTGSASPGNYTIGNITLAEKGIWSTDDSKSISNMIGTGLNKANLKQGKSFNIKLDGVEKTITLDKDYSTETTETLISDLQSKLDSSFGTGNIVLSNDGGNIKIDSVGHNLQIKSTPNTYVSDLGFKNNQSNSITGTTIDFTEPLNFTGKIKIDINGTETEVDISVNANDINELSTQIQSNIDTAIGEGNIKVTNDGDKLKFVSHDTSDEIIFNSGSTDDVIKNLGLSNGAKIDKLESTVNIDISEIGKEFNINIDGTDYNIDLSDDFNDVSSLVTEINSQLTDSSISASVLNGKLVFLGTNGEEIKISNSKENIVDDLGFTNGQTNTININSQLKDAKFSENITFVGNEISFTINNENFTFNDTDTIKDVIDTVNKSDVGVTLKYNSVTDEFQLESKETGLMNEVSLSDNTGNFLTGVLGLVQDQSAKDASFTYNGVTTNRSSNTFTIDGVEFNLKAEEAGEINISINSNVDKTIEKIKGFVEKYNEVITKINDELGEKRDRDYRPLTDAQKKEMSEKEIELWEEKSKSGLLRSDSILQKVTYEMRRALYDKVEGVDISLYDIGIKTSSNYLDKGKLVIDEAKLRQSLNDKPEEVKSLFAKDSNIDYEDSSNRSIRYKSQGLAERLNDILKDNIRITRDENGRKGILLEKAGIEGDVTEFKNTMNDKINDYKDRISELLEDLDAKENYYYIMFSRMEKALSQMSAQSSWLNQQMGGGM</sequence>
<feature type="coiled-coil region" evidence="5">
    <location>
        <begin position="759"/>
        <end position="786"/>
    </location>
</feature>
<accession>A0A845QYK1</accession>
<keyword evidence="4 5" id="KW-0975">Bacterial flagellum</keyword>
<evidence type="ECO:0000256" key="2">
    <source>
        <dbReference type="ARBA" id="ARBA00011255"/>
    </source>
</evidence>
<name>A0A845QYK1_9CLOT</name>
<keyword evidence="9" id="KW-1185">Reference proteome</keyword>
<dbReference type="Pfam" id="PF02465">
    <property type="entry name" value="FliD_N"/>
    <property type="match status" value="1"/>
</dbReference>
<keyword evidence="8" id="KW-0969">Cilium</keyword>
<evidence type="ECO:0000313" key="9">
    <source>
        <dbReference type="Proteomes" id="UP000467132"/>
    </source>
</evidence>
<reference evidence="8 9" key="1">
    <citation type="submission" date="2018-08" db="EMBL/GenBank/DDBJ databases">
        <title>Murine metabolic-syndrome-specific gut microbial biobank.</title>
        <authorList>
            <person name="Liu C."/>
        </authorList>
    </citation>
    <scope>NUCLEOTIDE SEQUENCE [LARGE SCALE GENOMIC DNA]</scope>
    <source>
        <strain evidence="8 9">583</strain>
    </source>
</reference>
<keyword evidence="3 5" id="KW-0175">Coiled coil</keyword>
<dbReference type="OrthoDB" id="9776025at2"/>
<evidence type="ECO:0000256" key="3">
    <source>
        <dbReference type="ARBA" id="ARBA00023054"/>
    </source>
</evidence>
<dbReference type="EMBL" id="QXXA01000011">
    <property type="protein sequence ID" value="NBI07361.1"/>
    <property type="molecule type" value="Genomic_DNA"/>
</dbReference>
<dbReference type="Pfam" id="PF07195">
    <property type="entry name" value="FliD_C"/>
    <property type="match status" value="1"/>
</dbReference>
<dbReference type="PANTHER" id="PTHR30288">
    <property type="entry name" value="FLAGELLAR CAP/ASSEMBLY PROTEIN FLID"/>
    <property type="match status" value="1"/>
</dbReference>
<evidence type="ECO:0000259" key="7">
    <source>
        <dbReference type="Pfam" id="PF07195"/>
    </source>
</evidence>
<organism evidence="8 9">
    <name type="scientific">Senegalia massiliensis</name>
    <dbReference type="NCBI Taxonomy" id="1720316"/>
    <lineage>
        <taxon>Bacteria</taxon>
        <taxon>Bacillati</taxon>
        <taxon>Bacillota</taxon>
        <taxon>Clostridia</taxon>
        <taxon>Eubacteriales</taxon>
        <taxon>Clostridiaceae</taxon>
        <taxon>Senegalia</taxon>
    </lineage>
</organism>
<dbReference type="PANTHER" id="PTHR30288:SF0">
    <property type="entry name" value="FLAGELLAR HOOK-ASSOCIATED PROTEIN 2"/>
    <property type="match status" value="1"/>
</dbReference>
<feature type="domain" description="Flagellar hook-associated protein 2 N-terminal" evidence="6">
    <location>
        <begin position="12"/>
        <end position="117"/>
    </location>
</feature>
<dbReference type="InterPro" id="IPR040026">
    <property type="entry name" value="FliD"/>
</dbReference>
<comment type="similarity">
    <text evidence="1 5">Belongs to the FliD family.</text>
</comment>
<dbReference type="GO" id="GO:0009424">
    <property type="term" value="C:bacterial-type flagellum hook"/>
    <property type="evidence" value="ECO:0007669"/>
    <property type="project" value="UniProtKB-UniRule"/>
</dbReference>
<evidence type="ECO:0000313" key="8">
    <source>
        <dbReference type="EMBL" id="NBI07361.1"/>
    </source>
</evidence>
<dbReference type="GO" id="GO:0005576">
    <property type="term" value="C:extracellular region"/>
    <property type="evidence" value="ECO:0007669"/>
    <property type="project" value="UniProtKB-SubCell"/>
</dbReference>
<evidence type="ECO:0000256" key="4">
    <source>
        <dbReference type="ARBA" id="ARBA00023143"/>
    </source>
</evidence>
<dbReference type="RefSeq" id="WP_160197824.1">
    <property type="nucleotide sequence ID" value="NZ_QXXA01000011.1"/>
</dbReference>
<proteinExistence type="inferred from homology"/>
<feature type="domain" description="Flagellar hook-associated protein 2 C-terminal" evidence="7">
    <location>
        <begin position="525"/>
        <end position="802"/>
    </location>
</feature>
<comment type="subunit">
    <text evidence="2 5">Homopentamer.</text>
</comment>
<comment type="subcellular location">
    <subcellularLocation>
        <location evidence="5">Secreted</location>
    </subcellularLocation>
    <subcellularLocation>
        <location evidence="5">Bacterial flagellum</location>
    </subcellularLocation>
</comment>
<dbReference type="GO" id="GO:0071973">
    <property type="term" value="P:bacterial-type flagellum-dependent cell motility"/>
    <property type="evidence" value="ECO:0007669"/>
    <property type="project" value="TreeGrafter"/>
</dbReference>